<dbReference type="EC" id="2.7.4.2" evidence="3"/>
<keyword evidence="10" id="KW-0152">Cholesterol biosynthesis</keyword>
<evidence type="ECO:0000256" key="11">
    <source>
        <dbReference type="ARBA" id="ARBA00022840"/>
    </source>
</evidence>
<dbReference type="PANTHER" id="PTHR13101">
    <property type="entry name" value="PHOSPHOMEVALONATE KINASE"/>
    <property type="match status" value="1"/>
</dbReference>
<dbReference type="Gene3D" id="3.40.50.300">
    <property type="entry name" value="P-loop containing nucleotide triphosphate hydrolases"/>
    <property type="match status" value="1"/>
</dbReference>
<dbReference type="Pfam" id="PF00156">
    <property type="entry name" value="Pribosyltran"/>
    <property type="match status" value="1"/>
</dbReference>
<keyword evidence="6" id="KW-0153">Cholesterol metabolism</keyword>
<sequence length="382" mass="41537">MKVFTQHAVVTRPKLVVLVTGECGAGKGYCADLWACVINRQRKTKARVASISDATKREYAAASGADLNRLLHDRAYKGNHRAVLTKFFGDQLRERPRLPEEHFSNLVYGAARLDVDVLLITGMRDKAPVAAFSHLVPESRVVEVRVQASQETRETRRGNCSSNSVSDGHDNNIGSNPTTVAADLKYDRPTLVFENDAVGKNDMQIESFSELNLLPYLSDKLQRLECMVRSIPDFPRLGVEFRHVLGIAQRTGGLALCTSLLQSHFDYGFDWAKVDDIAACETGGFVFASALAARVGVPLALIREESKLPPPTMSVANSSPSYISSMGTDSDGGGGGEVGPDCDGSRRGRPRRVGGGGRRRIGFWGDPLCGATATRKGWDQPN</sequence>
<comment type="caution">
    <text evidence="20">The sequence shown here is derived from an EMBL/GenBank/DDBJ whole genome shotgun (WGS) entry which is preliminary data.</text>
</comment>
<dbReference type="Proteomes" id="UP001480595">
    <property type="component" value="Unassembled WGS sequence"/>
</dbReference>
<keyword evidence="7" id="KW-0808">Transferase</keyword>
<dbReference type="InterPro" id="IPR005919">
    <property type="entry name" value="Pmev_kin_anim"/>
</dbReference>
<evidence type="ECO:0000256" key="3">
    <source>
        <dbReference type="ARBA" id="ARBA00012958"/>
    </source>
</evidence>
<feature type="region of interest" description="Disordered" evidence="18">
    <location>
        <begin position="147"/>
        <end position="174"/>
    </location>
</feature>
<evidence type="ECO:0000256" key="8">
    <source>
        <dbReference type="ARBA" id="ARBA00022741"/>
    </source>
</evidence>
<organism evidence="20 21">
    <name type="scientific">Apiospora phragmitis</name>
    <dbReference type="NCBI Taxonomy" id="2905665"/>
    <lineage>
        <taxon>Eukaryota</taxon>
        <taxon>Fungi</taxon>
        <taxon>Dikarya</taxon>
        <taxon>Ascomycota</taxon>
        <taxon>Pezizomycotina</taxon>
        <taxon>Sordariomycetes</taxon>
        <taxon>Xylariomycetidae</taxon>
        <taxon>Amphisphaeriales</taxon>
        <taxon>Apiosporaceae</taxon>
        <taxon>Apiospora</taxon>
    </lineage>
</organism>
<evidence type="ECO:0000256" key="5">
    <source>
        <dbReference type="ARBA" id="ARBA00022516"/>
    </source>
</evidence>
<dbReference type="GeneID" id="92098232"/>
<evidence type="ECO:0000256" key="4">
    <source>
        <dbReference type="ARBA" id="ARBA00022490"/>
    </source>
</evidence>
<comment type="subcellular location">
    <subcellularLocation>
        <location evidence="1">Cytoplasm</location>
        <location evidence="1">Cytosol</location>
    </subcellularLocation>
</comment>
<reference evidence="20 21" key="1">
    <citation type="submission" date="2023-01" db="EMBL/GenBank/DDBJ databases">
        <title>Analysis of 21 Apiospora genomes using comparative genomics revels a genus with tremendous synthesis potential of carbohydrate active enzymes and secondary metabolites.</title>
        <authorList>
            <person name="Sorensen T."/>
        </authorList>
    </citation>
    <scope>NUCLEOTIDE SEQUENCE [LARGE SCALE GENOMIC DNA]</scope>
    <source>
        <strain evidence="20 21">CBS 135458</strain>
    </source>
</reference>
<evidence type="ECO:0000256" key="1">
    <source>
        <dbReference type="ARBA" id="ARBA00004514"/>
    </source>
</evidence>
<dbReference type="CDD" id="cd06223">
    <property type="entry name" value="PRTases_typeI"/>
    <property type="match status" value="1"/>
</dbReference>
<keyword evidence="12" id="KW-0752">Steroid biosynthesis</keyword>
<gene>
    <name evidence="20" type="ORF">PG994_013760</name>
</gene>
<evidence type="ECO:0000256" key="10">
    <source>
        <dbReference type="ARBA" id="ARBA00022778"/>
    </source>
</evidence>
<keyword evidence="4" id="KW-0963">Cytoplasm</keyword>
<feature type="region of interest" description="Disordered" evidence="18">
    <location>
        <begin position="310"/>
        <end position="382"/>
    </location>
</feature>
<keyword evidence="21" id="KW-1185">Reference proteome</keyword>
<accession>A0ABR1T2E7</accession>
<feature type="compositionally biased region" description="Polar residues" evidence="18">
    <location>
        <begin position="314"/>
        <end position="323"/>
    </location>
</feature>
<evidence type="ECO:0000256" key="6">
    <source>
        <dbReference type="ARBA" id="ARBA00022548"/>
    </source>
</evidence>
<evidence type="ECO:0000256" key="17">
    <source>
        <dbReference type="ARBA" id="ARBA00034549"/>
    </source>
</evidence>
<keyword evidence="14" id="KW-0443">Lipid metabolism</keyword>
<keyword evidence="5" id="KW-0444">Lipid biosynthesis</keyword>
<evidence type="ECO:0000256" key="16">
    <source>
        <dbReference type="ARBA" id="ARBA00023221"/>
    </source>
</evidence>
<dbReference type="EMBL" id="JAQQWL010000015">
    <property type="protein sequence ID" value="KAK8040753.1"/>
    <property type="molecule type" value="Genomic_DNA"/>
</dbReference>
<evidence type="ECO:0000256" key="14">
    <source>
        <dbReference type="ARBA" id="ARBA00023098"/>
    </source>
</evidence>
<evidence type="ECO:0000256" key="9">
    <source>
        <dbReference type="ARBA" id="ARBA00022777"/>
    </source>
</evidence>
<dbReference type="Gene3D" id="3.40.50.2020">
    <property type="match status" value="1"/>
</dbReference>
<comment type="pathway">
    <text evidence="2">Isoprenoid biosynthesis; isopentenyl diphosphate biosynthesis via mevalonate pathway; isopentenyl diphosphate from (R)-mevalonate: step 2/3.</text>
</comment>
<keyword evidence="13" id="KW-0756">Sterol biosynthesis</keyword>
<evidence type="ECO:0000256" key="13">
    <source>
        <dbReference type="ARBA" id="ARBA00023011"/>
    </source>
</evidence>
<dbReference type="SUPFAM" id="SSF53271">
    <property type="entry name" value="PRTase-like"/>
    <property type="match status" value="1"/>
</dbReference>
<name>A0ABR1T2E7_9PEZI</name>
<evidence type="ECO:0000256" key="2">
    <source>
        <dbReference type="ARBA" id="ARBA00005017"/>
    </source>
</evidence>
<feature type="domain" description="Phosphoribosyltransferase" evidence="19">
    <location>
        <begin position="253"/>
        <end position="326"/>
    </location>
</feature>
<evidence type="ECO:0000259" key="19">
    <source>
        <dbReference type="Pfam" id="PF00156"/>
    </source>
</evidence>
<dbReference type="InterPro" id="IPR000836">
    <property type="entry name" value="PRTase_dom"/>
</dbReference>
<evidence type="ECO:0000256" key="12">
    <source>
        <dbReference type="ARBA" id="ARBA00022955"/>
    </source>
</evidence>
<evidence type="ECO:0000256" key="15">
    <source>
        <dbReference type="ARBA" id="ARBA00023166"/>
    </source>
</evidence>
<feature type="compositionally biased region" description="Polar residues" evidence="18">
    <location>
        <begin position="158"/>
        <end position="174"/>
    </location>
</feature>
<dbReference type="PANTHER" id="PTHR13101:SF1">
    <property type="entry name" value="PHOSPHOMEVALONATE KINASE"/>
    <property type="match status" value="1"/>
</dbReference>
<keyword evidence="9" id="KW-0418">Kinase</keyword>
<proteinExistence type="predicted"/>
<evidence type="ECO:0000256" key="18">
    <source>
        <dbReference type="SAM" id="MobiDB-lite"/>
    </source>
</evidence>
<protein>
    <recommendedName>
        <fullName evidence="17">Phosphomevalonate kinase</fullName>
        <ecNumber evidence="3">2.7.4.2</ecNumber>
    </recommendedName>
</protein>
<dbReference type="InterPro" id="IPR027417">
    <property type="entry name" value="P-loop_NTPase"/>
</dbReference>
<keyword evidence="11" id="KW-0067">ATP-binding</keyword>
<evidence type="ECO:0000256" key="7">
    <source>
        <dbReference type="ARBA" id="ARBA00022679"/>
    </source>
</evidence>
<dbReference type="RefSeq" id="XP_066708298.1">
    <property type="nucleotide sequence ID" value="XM_066865169.1"/>
</dbReference>
<evidence type="ECO:0000313" key="21">
    <source>
        <dbReference type="Proteomes" id="UP001480595"/>
    </source>
</evidence>
<keyword evidence="15" id="KW-1207">Sterol metabolism</keyword>
<dbReference type="InterPro" id="IPR029057">
    <property type="entry name" value="PRTase-like"/>
</dbReference>
<evidence type="ECO:0000313" key="20">
    <source>
        <dbReference type="EMBL" id="KAK8040753.1"/>
    </source>
</evidence>
<feature type="compositionally biased region" description="Basic residues" evidence="18">
    <location>
        <begin position="347"/>
        <end position="361"/>
    </location>
</feature>
<keyword evidence="8" id="KW-0547">Nucleotide-binding</keyword>
<dbReference type="Pfam" id="PF04275">
    <property type="entry name" value="P-mevalo_kinase"/>
    <property type="match status" value="1"/>
</dbReference>
<keyword evidence="16" id="KW-0753">Steroid metabolism</keyword>